<feature type="transmembrane region" description="Helical" evidence="1">
    <location>
        <begin position="12"/>
        <end position="29"/>
    </location>
</feature>
<dbReference type="AlphaFoldDB" id="A0A1H3D643"/>
<keyword evidence="1" id="KW-0812">Transmembrane</keyword>
<gene>
    <name evidence="2" type="ORF">SAMN05216287_3306</name>
</gene>
<accession>A0A1H3D643</accession>
<keyword evidence="1" id="KW-1133">Transmembrane helix</keyword>
<proteinExistence type="predicted"/>
<name>A0A1H3D643_9PSED</name>
<evidence type="ECO:0000313" key="3">
    <source>
        <dbReference type="Proteomes" id="UP000243778"/>
    </source>
</evidence>
<reference evidence="3" key="1">
    <citation type="submission" date="2016-10" db="EMBL/GenBank/DDBJ databases">
        <authorList>
            <person name="Varghese N."/>
            <person name="Submissions S."/>
        </authorList>
    </citation>
    <scope>NUCLEOTIDE SEQUENCE [LARGE SCALE GENOMIC DNA]</scope>
    <source>
        <strain evidence="3">NRRL B-59562</strain>
    </source>
</reference>
<dbReference type="Proteomes" id="UP000243778">
    <property type="component" value="Unassembled WGS sequence"/>
</dbReference>
<evidence type="ECO:0000313" key="2">
    <source>
        <dbReference type="EMBL" id="SDX61982.1"/>
    </source>
</evidence>
<organism evidence="2 3">
    <name type="scientific">Pseudomonas kuykendallii</name>
    <dbReference type="NCBI Taxonomy" id="1007099"/>
    <lineage>
        <taxon>Bacteria</taxon>
        <taxon>Pseudomonadati</taxon>
        <taxon>Pseudomonadota</taxon>
        <taxon>Gammaproteobacteria</taxon>
        <taxon>Pseudomonadales</taxon>
        <taxon>Pseudomonadaceae</taxon>
        <taxon>Pseudomonas</taxon>
    </lineage>
</organism>
<keyword evidence="3" id="KW-1185">Reference proteome</keyword>
<evidence type="ECO:0000256" key="1">
    <source>
        <dbReference type="SAM" id="Phobius"/>
    </source>
</evidence>
<protein>
    <submittedName>
        <fullName evidence="2">Uncharacterized protein</fullName>
    </submittedName>
</protein>
<dbReference type="EMBL" id="FNNU01000005">
    <property type="protein sequence ID" value="SDX61982.1"/>
    <property type="molecule type" value="Genomic_DNA"/>
</dbReference>
<sequence length="39" mass="4131">MLSIELMLENLEASLAVLTIMGALAWLAYAPSGSHSLRG</sequence>
<keyword evidence="1" id="KW-0472">Membrane</keyword>